<proteinExistence type="predicted"/>
<organism evidence="3 4">
    <name type="scientific">Clathrus columnatus</name>
    <dbReference type="NCBI Taxonomy" id="1419009"/>
    <lineage>
        <taxon>Eukaryota</taxon>
        <taxon>Fungi</taxon>
        <taxon>Dikarya</taxon>
        <taxon>Basidiomycota</taxon>
        <taxon>Agaricomycotina</taxon>
        <taxon>Agaricomycetes</taxon>
        <taxon>Phallomycetidae</taxon>
        <taxon>Phallales</taxon>
        <taxon>Clathraceae</taxon>
        <taxon>Clathrus</taxon>
    </lineage>
</organism>
<keyword evidence="4" id="KW-1185">Reference proteome</keyword>
<comment type="caution">
    <text evidence="3">The sequence shown here is derived from an EMBL/GenBank/DDBJ whole genome shotgun (WGS) entry which is preliminary data.</text>
</comment>
<sequence>MPSKVVALSRGGLSFKFTCVTNESLKYFVTKNGVETEGLKTKIVDEMIIEVKPRKTTITLLVGFLGFINLAFKAMPKSSLPELLKYEKKALFWRASNSFTFKLHVPGYLEYEGRLLNASTVLSSGISSESTRPQITSLTFQIPFPLDLPLKETPKPNGRVNNPISQRQRRPDIDADKRLSSRSRRIENLDSRLSPNTFNVSTCNSDIIERLQSEIKELREFLERKEKRLKLLLCKGSGLIYTMVPS</sequence>
<dbReference type="Proteomes" id="UP001050691">
    <property type="component" value="Unassembled WGS sequence"/>
</dbReference>
<dbReference type="EMBL" id="BPWL01000002">
    <property type="protein sequence ID" value="GJJ07002.1"/>
    <property type="molecule type" value="Genomic_DNA"/>
</dbReference>
<evidence type="ECO:0000256" key="1">
    <source>
        <dbReference type="SAM" id="Coils"/>
    </source>
</evidence>
<feature type="coiled-coil region" evidence="1">
    <location>
        <begin position="208"/>
        <end position="235"/>
    </location>
</feature>
<dbReference type="AlphaFoldDB" id="A0AAV5A0Q0"/>
<evidence type="ECO:0000256" key="2">
    <source>
        <dbReference type="SAM" id="MobiDB-lite"/>
    </source>
</evidence>
<keyword evidence="1" id="KW-0175">Coiled coil</keyword>
<gene>
    <name evidence="3" type="ORF">Clacol_001200</name>
</gene>
<protein>
    <submittedName>
        <fullName evidence="3">Uncharacterized protein</fullName>
    </submittedName>
</protein>
<evidence type="ECO:0000313" key="4">
    <source>
        <dbReference type="Proteomes" id="UP001050691"/>
    </source>
</evidence>
<evidence type="ECO:0000313" key="3">
    <source>
        <dbReference type="EMBL" id="GJJ07002.1"/>
    </source>
</evidence>
<feature type="region of interest" description="Disordered" evidence="2">
    <location>
        <begin position="149"/>
        <end position="186"/>
    </location>
</feature>
<reference evidence="3" key="1">
    <citation type="submission" date="2021-10" db="EMBL/GenBank/DDBJ databases">
        <title>De novo Genome Assembly of Clathrus columnatus (Basidiomycota, Fungi) Using Illumina and Nanopore Sequence Data.</title>
        <authorList>
            <person name="Ogiso-Tanaka E."/>
            <person name="Itagaki H."/>
            <person name="Hosoya T."/>
            <person name="Hosaka K."/>
        </authorList>
    </citation>
    <scope>NUCLEOTIDE SEQUENCE</scope>
    <source>
        <strain evidence="3">MO-923</strain>
    </source>
</reference>
<feature type="compositionally biased region" description="Basic and acidic residues" evidence="2">
    <location>
        <begin position="169"/>
        <end position="186"/>
    </location>
</feature>
<name>A0AAV5A0Q0_9AGAM</name>
<accession>A0AAV5A0Q0</accession>